<proteinExistence type="predicted"/>
<dbReference type="PANTHER" id="PTHR38767:SF1">
    <property type="entry name" value="DNA POLYMERASE III SUBUNIT CHI"/>
    <property type="match status" value="1"/>
</dbReference>
<dbReference type="STRING" id="121821.GCA_001870675_02389"/>
<dbReference type="GO" id="GO:0006260">
    <property type="term" value="P:DNA replication"/>
    <property type="evidence" value="ECO:0007669"/>
    <property type="project" value="InterPro"/>
</dbReference>
<dbReference type="SUPFAM" id="SSF102400">
    <property type="entry name" value="DNA polymerase III chi subunit"/>
    <property type="match status" value="1"/>
</dbReference>
<dbReference type="GO" id="GO:0032298">
    <property type="term" value="P:positive regulation of DNA-templated DNA replication initiation"/>
    <property type="evidence" value="ECO:0007669"/>
    <property type="project" value="TreeGrafter"/>
</dbReference>
<evidence type="ECO:0000313" key="1">
    <source>
        <dbReference type="EMBL" id="PZX48167.1"/>
    </source>
</evidence>
<evidence type="ECO:0000313" key="2">
    <source>
        <dbReference type="Proteomes" id="UP000249364"/>
    </source>
</evidence>
<dbReference type="GO" id="GO:0003677">
    <property type="term" value="F:DNA binding"/>
    <property type="evidence" value="ECO:0007669"/>
    <property type="project" value="InterPro"/>
</dbReference>
<protein>
    <submittedName>
        <fullName evidence="1">DNA polymerase III chi subunit</fullName>
    </submittedName>
</protein>
<dbReference type="OrthoDB" id="9795973at2"/>
<dbReference type="PANTHER" id="PTHR38767">
    <property type="entry name" value="DNA POLYMERASE III SUBUNIT CHI"/>
    <property type="match status" value="1"/>
</dbReference>
<comment type="caution">
    <text evidence="1">The sequence shown here is derived from an EMBL/GenBank/DDBJ whole genome shotgun (WGS) entry which is preliminary data.</text>
</comment>
<accession>A0A2W7QWY3</accession>
<organism evidence="1 2">
    <name type="scientific">Roseinatronobacter thiooxidans</name>
    <dbReference type="NCBI Taxonomy" id="121821"/>
    <lineage>
        <taxon>Bacteria</taxon>
        <taxon>Pseudomonadati</taxon>
        <taxon>Pseudomonadota</taxon>
        <taxon>Alphaproteobacteria</taxon>
        <taxon>Rhodobacterales</taxon>
        <taxon>Paracoccaceae</taxon>
        <taxon>Roseinatronobacter</taxon>
    </lineage>
</organism>
<dbReference type="GO" id="GO:0003887">
    <property type="term" value="F:DNA-directed DNA polymerase activity"/>
    <property type="evidence" value="ECO:0007669"/>
    <property type="project" value="InterPro"/>
</dbReference>
<sequence>MGKAMFYHLTQNPLEVTATNLLTRAYGQGLRVAVRARDAARLDWLDAALWLGHKASFLPHGLAGGPHDAAQPILLTTQTTSPNAARIVMAIDSAEAQPEEVAQLERLWVLFDGNDSDAVAHARLQWKAMVAAGVLAEYWSEDSGRWEMKAQTATQSSSPDAR</sequence>
<dbReference type="NCBIfam" id="NF004347">
    <property type="entry name" value="PRK05728.1-4"/>
    <property type="match status" value="1"/>
</dbReference>
<dbReference type="InterPro" id="IPR007459">
    <property type="entry name" value="DNA_pol3_chi"/>
</dbReference>
<dbReference type="RefSeq" id="WP_071469050.1">
    <property type="nucleotide sequence ID" value="NZ_MEHT01000009.1"/>
</dbReference>
<dbReference type="Pfam" id="PF04364">
    <property type="entry name" value="DNA_pol3_chi"/>
    <property type="match status" value="1"/>
</dbReference>
<dbReference type="InterPro" id="IPR036768">
    <property type="entry name" value="PolIII_chi_sf"/>
</dbReference>
<dbReference type="Gene3D" id="3.40.50.10110">
    <property type="entry name" value="DNA polymerase III subunit chi"/>
    <property type="match status" value="1"/>
</dbReference>
<gene>
    <name evidence="1" type="ORF">LY56_00317</name>
</gene>
<dbReference type="Proteomes" id="UP000249364">
    <property type="component" value="Unassembled WGS sequence"/>
</dbReference>
<dbReference type="AlphaFoldDB" id="A0A2W7QWY3"/>
<name>A0A2W7QWY3_9RHOB</name>
<keyword evidence="2" id="KW-1185">Reference proteome</keyword>
<dbReference type="EMBL" id="QKZQ01000001">
    <property type="protein sequence ID" value="PZX48167.1"/>
    <property type="molecule type" value="Genomic_DNA"/>
</dbReference>
<reference evidence="1 2" key="1">
    <citation type="submission" date="2018-06" db="EMBL/GenBank/DDBJ databases">
        <title>Genomic Encyclopedia of Archaeal and Bacterial Type Strains, Phase II (KMG-II): from individual species to whole genera.</title>
        <authorList>
            <person name="Goeker M."/>
        </authorList>
    </citation>
    <scope>NUCLEOTIDE SEQUENCE [LARGE SCALE GENOMIC DNA]</scope>
    <source>
        <strain evidence="1 2">DSM 13087</strain>
    </source>
</reference>